<organism evidence="2 3">
    <name type="scientific">Naegleria fowleri</name>
    <name type="common">Brain eating amoeba</name>
    <dbReference type="NCBI Taxonomy" id="5763"/>
    <lineage>
        <taxon>Eukaryota</taxon>
        <taxon>Discoba</taxon>
        <taxon>Heterolobosea</taxon>
        <taxon>Tetramitia</taxon>
        <taxon>Eutetramitia</taxon>
        <taxon>Vahlkampfiidae</taxon>
        <taxon>Naegleria</taxon>
    </lineage>
</organism>
<feature type="compositionally biased region" description="Polar residues" evidence="1">
    <location>
        <begin position="238"/>
        <end position="281"/>
    </location>
</feature>
<dbReference type="OrthoDB" id="10442901at2759"/>
<gene>
    <name evidence="2" type="ORF">FDP41_005297</name>
</gene>
<feature type="compositionally biased region" description="Polar residues" evidence="1">
    <location>
        <begin position="473"/>
        <end position="490"/>
    </location>
</feature>
<dbReference type="EMBL" id="VFQX01000043">
    <property type="protein sequence ID" value="KAF0975970.1"/>
    <property type="molecule type" value="Genomic_DNA"/>
</dbReference>
<feature type="region of interest" description="Disordered" evidence="1">
    <location>
        <begin position="176"/>
        <end position="198"/>
    </location>
</feature>
<evidence type="ECO:0000313" key="2">
    <source>
        <dbReference type="EMBL" id="KAF0975970.1"/>
    </source>
</evidence>
<accession>A0A6A5BPZ1</accession>
<dbReference type="RefSeq" id="XP_044560683.1">
    <property type="nucleotide sequence ID" value="XM_044708806.1"/>
</dbReference>
<feature type="compositionally biased region" description="Low complexity" evidence="1">
    <location>
        <begin position="463"/>
        <end position="472"/>
    </location>
</feature>
<feature type="compositionally biased region" description="Low complexity" evidence="1">
    <location>
        <begin position="446"/>
        <end position="455"/>
    </location>
</feature>
<evidence type="ECO:0000256" key="1">
    <source>
        <dbReference type="SAM" id="MobiDB-lite"/>
    </source>
</evidence>
<feature type="compositionally biased region" description="Low complexity" evidence="1">
    <location>
        <begin position="176"/>
        <end position="192"/>
    </location>
</feature>
<feature type="compositionally biased region" description="Polar residues" evidence="1">
    <location>
        <begin position="20"/>
        <end position="33"/>
    </location>
</feature>
<sequence length="552" mass="61083">MGSYPSSSFQNRSNSFQHSRASAQYSLDTNRSAKTYKKPPPIKIPKNSRELDFRYIDPNEDPPIDEDKIRSFSPPPSRRNLLEETYNEGAETDHKRVSPQAATASDQETTFKIGEDDEEYETKTSSVNLETDDEDASYTECLMEDTSSFQIFSIANPFLYLRSTSCRYSPVVGHLSSTNGSNTSSESGSNTSFDADNHSPTSNLTIFTNSVLNAKQSLSPTLSKTKKRRSHSLMPLQPVSTPASQESPLEQASNASRTRSRSVSDSPSLNSPVTINTNTQFNESVQPSSEVSSNKSPPSSKQKRNSVIQNSRPNSPPPTFSITISSPAEEEMSSTKRIRSKEELPMVTKDLNEYKIGKSSSSKGDIQDYNLSEFKMGVTTKKNGDGIWKLANSPLGPQKKQKKVNFMGPLVDILVHGGLGVPTNHKIRRHSYTPAPKSSPDLVQDQPKTPNSPSSPSRPPFSPTQTPQSPSSNKTNFLSPNSLLTPNPSQSKKRELRKSVADISQPEPVQVEPSPKLFVATISKTRRMSLKDENAERLNDLLLRQKLNQYKV</sequence>
<feature type="region of interest" description="Disordered" evidence="1">
    <location>
        <begin position="425"/>
        <end position="512"/>
    </location>
</feature>
<dbReference type="AlphaFoldDB" id="A0A6A5BPZ1"/>
<keyword evidence="3" id="KW-1185">Reference proteome</keyword>
<feature type="compositionally biased region" description="Low complexity" evidence="1">
    <location>
        <begin position="282"/>
        <end position="300"/>
    </location>
</feature>
<proteinExistence type="predicted"/>
<feature type="compositionally biased region" description="Basic and acidic residues" evidence="1">
    <location>
        <begin position="47"/>
        <end position="57"/>
    </location>
</feature>
<feature type="region of interest" description="Disordered" evidence="1">
    <location>
        <begin position="219"/>
        <end position="343"/>
    </location>
</feature>
<comment type="caution">
    <text evidence="2">The sequence shown here is derived from an EMBL/GenBank/DDBJ whole genome shotgun (WGS) entry which is preliminary data.</text>
</comment>
<dbReference type="VEuPathDB" id="AmoebaDB:NF0102200"/>
<dbReference type="GeneID" id="68112515"/>
<reference evidence="2 3" key="1">
    <citation type="journal article" date="2019" name="Sci. Rep.">
        <title>Nanopore sequencing improves the draft genome of the human pathogenic amoeba Naegleria fowleri.</title>
        <authorList>
            <person name="Liechti N."/>
            <person name="Schurch N."/>
            <person name="Bruggmann R."/>
            <person name="Wittwer M."/>
        </authorList>
    </citation>
    <scope>NUCLEOTIDE SEQUENCE [LARGE SCALE GENOMIC DNA]</scope>
    <source>
        <strain evidence="2 3">ATCC 30894</strain>
    </source>
</reference>
<feature type="compositionally biased region" description="Low complexity" evidence="1">
    <location>
        <begin position="1"/>
        <end position="19"/>
    </location>
</feature>
<dbReference type="VEuPathDB" id="AmoebaDB:FDP41_005297"/>
<protein>
    <submittedName>
        <fullName evidence="2">Uncharacterized protein</fullName>
    </submittedName>
</protein>
<feature type="region of interest" description="Disordered" evidence="1">
    <location>
        <begin position="1"/>
        <end position="107"/>
    </location>
</feature>
<evidence type="ECO:0000313" key="3">
    <source>
        <dbReference type="Proteomes" id="UP000444721"/>
    </source>
</evidence>
<name>A0A6A5BPZ1_NAEFO</name>
<dbReference type="Proteomes" id="UP000444721">
    <property type="component" value="Unassembled WGS sequence"/>
</dbReference>
<dbReference type="VEuPathDB" id="AmoebaDB:NfTy_053070"/>